<dbReference type="InterPro" id="IPR006016">
    <property type="entry name" value="UspA"/>
</dbReference>
<evidence type="ECO:0000313" key="3">
    <source>
        <dbReference type="EMBL" id="MFC7178950.1"/>
    </source>
</evidence>
<dbReference type="Proteomes" id="UP001596435">
    <property type="component" value="Unassembled WGS sequence"/>
</dbReference>
<evidence type="ECO:0000259" key="2">
    <source>
        <dbReference type="Pfam" id="PF00582"/>
    </source>
</evidence>
<dbReference type="PANTHER" id="PTHR46553:SF3">
    <property type="entry name" value="ADENINE NUCLEOTIDE ALPHA HYDROLASES-LIKE SUPERFAMILY PROTEIN"/>
    <property type="match status" value="1"/>
</dbReference>
<evidence type="ECO:0000313" key="4">
    <source>
        <dbReference type="Proteomes" id="UP001596435"/>
    </source>
</evidence>
<feature type="domain" description="UspA" evidence="2">
    <location>
        <begin position="10"/>
        <end position="144"/>
    </location>
</feature>
<comment type="caution">
    <text evidence="3">The sequence shown here is derived from an EMBL/GenBank/DDBJ whole genome shotgun (WGS) entry which is preliminary data.</text>
</comment>
<dbReference type="CDD" id="cd23659">
    <property type="entry name" value="USP_At3g01520-like"/>
    <property type="match status" value="1"/>
</dbReference>
<name>A0ABW2FRK0_9ACTN</name>
<dbReference type="Pfam" id="PF00582">
    <property type="entry name" value="Usp"/>
    <property type="match status" value="1"/>
</dbReference>
<dbReference type="PRINTS" id="PR01438">
    <property type="entry name" value="UNVRSLSTRESS"/>
</dbReference>
<evidence type="ECO:0000256" key="1">
    <source>
        <dbReference type="ARBA" id="ARBA00008791"/>
    </source>
</evidence>
<dbReference type="InterPro" id="IPR014729">
    <property type="entry name" value="Rossmann-like_a/b/a_fold"/>
</dbReference>
<keyword evidence="4" id="KW-1185">Reference proteome</keyword>
<proteinExistence type="inferred from homology"/>
<accession>A0ABW2FRK0</accession>
<dbReference type="InterPro" id="IPR006015">
    <property type="entry name" value="Universal_stress_UspA"/>
</dbReference>
<gene>
    <name evidence="3" type="ORF">ACFQMG_05150</name>
</gene>
<dbReference type="Gene3D" id="3.40.50.620">
    <property type="entry name" value="HUPs"/>
    <property type="match status" value="1"/>
</dbReference>
<dbReference type="PANTHER" id="PTHR46553">
    <property type="entry name" value="ADENINE NUCLEOTIDE ALPHA HYDROLASES-LIKE SUPERFAMILY PROTEIN"/>
    <property type="match status" value="1"/>
</dbReference>
<dbReference type="RefSeq" id="WP_345704901.1">
    <property type="nucleotide sequence ID" value="NZ_BAABKV010000001.1"/>
</dbReference>
<organism evidence="3 4">
    <name type="scientific">Kitasatospora paranensis</name>
    <dbReference type="NCBI Taxonomy" id="258053"/>
    <lineage>
        <taxon>Bacteria</taxon>
        <taxon>Bacillati</taxon>
        <taxon>Actinomycetota</taxon>
        <taxon>Actinomycetes</taxon>
        <taxon>Kitasatosporales</taxon>
        <taxon>Streptomycetaceae</taxon>
        <taxon>Kitasatospora</taxon>
    </lineage>
</organism>
<protein>
    <submittedName>
        <fullName evidence="3">Universal stress protein</fullName>
    </submittedName>
</protein>
<sequence length="164" mass="16975">MDDRTRTMPRIVVGVDGSPSSLDALRWAVEQARVRGAAVEVVACWQYPVATGWTVPIAADEDLAGLARKVLDDSIAAATEAHHPVEIRPRVVEAGAAPGLLDAARGAELLVVGSRGHGGFTGALLGSVGQHCVQHAPCPVVVVRHPRDRAAAVPAAPVRAPQAA</sequence>
<comment type="similarity">
    <text evidence="1">Belongs to the universal stress protein A family.</text>
</comment>
<reference evidence="4" key="1">
    <citation type="journal article" date="2019" name="Int. J. Syst. Evol. Microbiol.">
        <title>The Global Catalogue of Microorganisms (GCM) 10K type strain sequencing project: providing services to taxonomists for standard genome sequencing and annotation.</title>
        <authorList>
            <consortium name="The Broad Institute Genomics Platform"/>
            <consortium name="The Broad Institute Genome Sequencing Center for Infectious Disease"/>
            <person name="Wu L."/>
            <person name="Ma J."/>
        </authorList>
    </citation>
    <scope>NUCLEOTIDE SEQUENCE [LARGE SCALE GENOMIC DNA]</scope>
    <source>
        <strain evidence="4">CGMCC 1.12859</strain>
    </source>
</reference>
<dbReference type="SUPFAM" id="SSF52402">
    <property type="entry name" value="Adenine nucleotide alpha hydrolases-like"/>
    <property type="match status" value="1"/>
</dbReference>
<dbReference type="EMBL" id="JBHTAJ010000007">
    <property type="protein sequence ID" value="MFC7178950.1"/>
    <property type="molecule type" value="Genomic_DNA"/>
</dbReference>